<dbReference type="AlphaFoldDB" id="A0A9X1JJP6"/>
<accession>A0A9X1JJP6</accession>
<dbReference type="PIRSF" id="PIRSF009471">
    <property type="entry name" value="UCP009471"/>
    <property type="match status" value="1"/>
</dbReference>
<evidence type="ECO:0000259" key="1">
    <source>
        <dbReference type="Pfam" id="PF06742"/>
    </source>
</evidence>
<protein>
    <submittedName>
        <fullName evidence="2">DUF1214 domain-containing protein</fullName>
    </submittedName>
</protein>
<evidence type="ECO:0000313" key="3">
    <source>
        <dbReference type="Proteomes" id="UP001138681"/>
    </source>
</evidence>
<dbReference type="PANTHER" id="PTHR36509">
    <property type="entry name" value="BLL3101 PROTEIN"/>
    <property type="match status" value="1"/>
</dbReference>
<dbReference type="EMBL" id="JAGSPC010000001">
    <property type="protein sequence ID" value="MBV7258086.1"/>
    <property type="molecule type" value="Genomic_DNA"/>
</dbReference>
<sequence>MKRALTYLAFAILGIGIGAYSALTMAGLLPGDRRTQGPIEINNWYGDFAMGSEDASPYFRARIARHGLLALANTEAVYFTRTVDDSGQPFTEDCMYQLSGGAMPARWWSVTLYNAQNFLPDNTDSALSFDASRADMQSDNGSGWSAVISPAKPADDTGWISSKASEAFDLTLRLYVPNDGVLEDPEGMIDAPSVKRLQCSGDAS</sequence>
<keyword evidence="3" id="KW-1185">Reference proteome</keyword>
<evidence type="ECO:0000313" key="2">
    <source>
        <dbReference type="EMBL" id="MBV7258086.1"/>
    </source>
</evidence>
<organism evidence="2 3">
    <name type="scientific">Erythrobacter crassostreae</name>
    <dbReference type="NCBI Taxonomy" id="2828328"/>
    <lineage>
        <taxon>Bacteria</taxon>
        <taxon>Pseudomonadati</taxon>
        <taxon>Pseudomonadota</taxon>
        <taxon>Alphaproteobacteria</taxon>
        <taxon>Sphingomonadales</taxon>
        <taxon>Erythrobacteraceae</taxon>
        <taxon>Erythrobacter/Porphyrobacter group</taxon>
        <taxon>Erythrobacter</taxon>
    </lineage>
</organism>
<gene>
    <name evidence="2" type="ORF">KCG46_00685</name>
</gene>
<dbReference type="RefSeq" id="WP_218403459.1">
    <property type="nucleotide sequence ID" value="NZ_JAGSPC010000001.1"/>
</dbReference>
<comment type="caution">
    <text evidence="2">The sequence shown here is derived from an EMBL/GenBank/DDBJ whole genome shotgun (WGS) entry which is preliminary data.</text>
</comment>
<dbReference type="Proteomes" id="UP001138681">
    <property type="component" value="Unassembled WGS sequence"/>
</dbReference>
<dbReference type="InterPro" id="IPR012038">
    <property type="entry name" value="UCP009471"/>
</dbReference>
<dbReference type="Pfam" id="PF06742">
    <property type="entry name" value="DUF1214"/>
    <property type="match status" value="1"/>
</dbReference>
<dbReference type="InterPro" id="IPR010621">
    <property type="entry name" value="DUF1214"/>
</dbReference>
<name>A0A9X1JJP6_9SPHN</name>
<reference evidence="2" key="1">
    <citation type="submission" date="2021-04" db="EMBL/GenBank/DDBJ databases">
        <authorList>
            <person name="Pira H."/>
            <person name="Risdian C."/>
            <person name="Wink J."/>
        </authorList>
    </citation>
    <scope>NUCLEOTIDE SEQUENCE</scope>
    <source>
        <strain evidence="2">WH158</strain>
    </source>
</reference>
<proteinExistence type="predicted"/>
<feature type="domain" description="DUF1214" evidence="1">
    <location>
        <begin position="75"/>
        <end position="178"/>
    </location>
</feature>
<dbReference type="PANTHER" id="PTHR36509:SF2">
    <property type="entry name" value="BLL3101 PROTEIN"/>
    <property type="match status" value="1"/>
</dbReference>